<keyword evidence="2" id="KW-1185">Reference proteome</keyword>
<organism evidence="1 2">
    <name type="scientific">Argiope bruennichi</name>
    <name type="common">Wasp spider</name>
    <name type="synonym">Aranea bruennichi</name>
    <dbReference type="NCBI Taxonomy" id="94029"/>
    <lineage>
        <taxon>Eukaryota</taxon>
        <taxon>Metazoa</taxon>
        <taxon>Ecdysozoa</taxon>
        <taxon>Arthropoda</taxon>
        <taxon>Chelicerata</taxon>
        <taxon>Arachnida</taxon>
        <taxon>Araneae</taxon>
        <taxon>Araneomorphae</taxon>
        <taxon>Entelegynae</taxon>
        <taxon>Araneoidea</taxon>
        <taxon>Araneidae</taxon>
        <taxon>Argiope</taxon>
    </lineage>
</organism>
<name>A0A8T0FDL9_ARGBR</name>
<accession>A0A8T0FDL9</accession>
<dbReference type="AlphaFoldDB" id="A0A8T0FDL9"/>
<protein>
    <submittedName>
        <fullName evidence="1">Uncharacterized protein</fullName>
    </submittedName>
</protein>
<reference evidence="1" key="2">
    <citation type="submission" date="2020-06" db="EMBL/GenBank/DDBJ databases">
        <authorList>
            <person name="Sheffer M."/>
        </authorList>
    </citation>
    <scope>NUCLEOTIDE SEQUENCE</scope>
</reference>
<comment type="caution">
    <text evidence="1">The sequence shown here is derived from an EMBL/GenBank/DDBJ whole genome shotgun (WGS) entry which is preliminary data.</text>
</comment>
<dbReference type="EMBL" id="JABXBU010000015">
    <property type="protein sequence ID" value="KAF8788412.1"/>
    <property type="molecule type" value="Genomic_DNA"/>
</dbReference>
<reference evidence="1" key="1">
    <citation type="journal article" date="2020" name="bioRxiv">
        <title>Chromosome-level reference genome of the European wasp spider Argiope bruennichi: a resource for studies on range expansion and evolutionary adaptation.</title>
        <authorList>
            <person name="Sheffer M.M."/>
            <person name="Hoppe A."/>
            <person name="Krehenwinkel H."/>
            <person name="Uhl G."/>
            <person name="Kuss A.W."/>
            <person name="Jensen L."/>
            <person name="Jensen C."/>
            <person name="Gillespie R.G."/>
            <person name="Hoff K.J."/>
            <person name="Prost S."/>
        </authorList>
    </citation>
    <scope>NUCLEOTIDE SEQUENCE</scope>
</reference>
<dbReference type="Proteomes" id="UP000807504">
    <property type="component" value="Unassembled WGS sequence"/>
</dbReference>
<proteinExistence type="predicted"/>
<evidence type="ECO:0000313" key="1">
    <source>
        <dbReference type="EMBL" id="KAF8788412.1"/>
    </source>
</evidence>
<gene>
    <name evidence="1" type="ORF">HNY73_009913</name>
</gene>
<evidence type="ECO:0000313" key="2">
    <source>
        <dbReference type="Proteomes" id="UP000807504"/>
    </source>
</evidence>
<sequence>MNHELRERAKNALGELKIAITKSVERLQSINYRKACEESLAALQGHLTLKWNKLKKNELKTNRLLQSAEPKGKNPALLVKNVPNEIDNNEIVNIIFDQNRDIFADGERSKDINLKFTLKKFPNTRHVVCELSPNLHQKCLSSVYLRFE</sequence>